<dbReference type="PANTHER" id="PTHR43178">
    <property type="entry name" value="DIHYDROLIPOAMIDE ACETYLTRANSFERASE COMPONENT OF PYRUVATE DEHYDROGENASE COMPLEX"/>
    <property type="match status" value="1"/>
</dbReference>
<evidence type="ECO:0000256" key="7">
    <source>
        <dbReference type="SAM" id="MobiDB-lite"/>
    </source>
</evidence>
<comment type="similarity">
    <text evidence="2 6">Belongs to the 2-oxoacid dehydrogenase family.</text>
</comment>
<dbReference type="SUPFAM" id="SSF52777">
    <property type="entry name" value="CoA-dependent acyltransferases"/>
    <property type="match status" value="1"/>
</dbReference>
<feature type="domain" description="Lipoyl-binding" evidence="8">
    <location>
        <begin position="2"/>
        <end position="77"/>
    </location>
</feature>
<protein>
    <recommendedName>
        <fullName evidence="6">Dihydrolipoamide acetyltransferase component of pyruvate dehydrogenase complex</fullName>
        <ecNumber evidence="6">2.3.1.-</ecNumber>
    </recommendedName>
</protein>
<proteinExistence type="inferred from homology"/>
<evidence type="ECO:0000259" key="9">
    <source>
        <dbReference type="PROSITE" id="PS51826"/>
    </source>
</evidence>
<evidence type="ECO:0000256" key="3">
    <source>
        <dbReference type="ARBA" id="ARBA00022679"/>
    </source>
</evidence>
<dbReference type="Gene3D" id="2.40.50.100">
    <property type="match status" value="3"/>
</dbReference>
<dbReference type="GO" id="GO:0004742">
    <property type="term" value="F:dihydrolipoyllysine-residue acetyltransferase activity"/>
    <property type="evidence" value="ECO:0007669"/>
    <property type="project" value="UniProtKB-EC"/>
</dbReference>
<gene>
    <name evidence="10" type="primary">aceF</name>
    <name evidence="10" type="ORF">CMASS_07245</name>
</gene>
<accession>A0ABY7U9E4</accession>
<dbReference type="InterPro" id="IPR004167">
    <property type="entry name" value="PSBD"/>
</dbReference>
<feature type="region of interest" description="Disordered" evidence="7">
    <location>
        <begin position="25"/>
        <end position="144"/>
    </location>
</feature>
<dbReference type="CDD" id="cd06849">
    <property type="entry name" value="lipoyl_domain"/>
    <property type="match status" value="3"/>
</dbReference>
<feature type="region of interest" description="Disordered" evidence="7">
    <location>
        <begin position="321"/>
        <end position="411"/>
    </location>
</feature>
<dbReference type="InterPro" id="IPR014276">
    <property type="entry name" value="2-oxoglutarate_DH_E2"/>
</dbReference>
<keyword evidence="5 6" id="KW-0012">Acyltransferase</keyword>
<dbReference type="Pfam" id="PF00198">
    <property type="entry name" value="2-oxoacid_dh"/>
    <property type="match status" value="1"/>
</dbReference>
<dbReference type="Gene3D" id="3.30.559.10">
    <property type="entry name" value="Chloramphenicol acetyltransferase-like domain"/>
    <property type="match status" value="1"/>
</dbReference>
<dbReference type="EC" id="2.3.1.-" evidence="6"/>
<feature type="region of interest" description="Disordered" evidence="7">
    <location>
        <begin position="202"/>
        <end position="294"/>
    </location>
</feature>
<dbReference type="Proteomes" id="UP001220064">
    <property type="component" value="Chromosome"/>
</dbReference>
<evidence type="ECO:0000259" key="8">
    <source>
        <dbReference type="PROSITE" id="PS50968"/>
    </source>
</evidence>
<evidence type="ECO:0000256" key="2">
    <source>
        <dbReference type="ARBA" id="ARBA00007317"/>
    </source>
</evidence>
<sequence>MAHSVEMPELGESVTEGTITQWLKEGGDTVEADEPLLEVSTDKVDTEVPSPVSGTLLELKADEDDTVDVGSVIAVIGDADEKDENSDSDDAEDDSAAEEKDADSSDKDSADEDKPAKKKSSGSASGTNVEMPELGESVTEGTITQWLKEVGDTIEVDEPLLEVSTDKVDTEVPSPVAGTLLEIKAEEDDTVDVGAVIAVVGDGDAAADESDDSSADESDEADEADEDSKASESKDTESKDSEKEESSSASESGSDKGSSEGSSDVTMPELGESVTEGTITQWLKEVGDEVSVDEPLLEVSTDKVDTEVPSPVAGVLQEILAEEDDTVDVGDVIARIGDGAAPSKDEKKSDDDDAESKDADKKDDSEEKVEKTEESSDQEKAKDVDAEDEKSAEKADDKKASAKVNNGDNVPYVTPLVRKLAEKHSVDLSSVEGTGVGGRIRKQDVLVAAGEGEAPQGSGKSEKDAGPRANWSTKSVDPAKQELIGTTQKVNRIREITAKKMVESLQVSAQLTHTQEVDMTAIAALRKEAKQAFIDKHGANLSYLPFIVKATVEALVSHPNVNASYNPDTKEMTYHEDVNVAIAVDTERGLLTPVIHKAQDMSLPEIAKAIVELADKARNNKLKPNDLTGATFTVTNIGSEGALLDTPIMVPPQAGILGTGVITKRPVVVTEDGQDAIAIRQMCYLPFTYDHQVVDGADAGRFVTTIKDRLETANFESDLEL</sequence>
<dbReference type="NCBIfam" id="NF008814">
    <property type="entry name" value="PRK11854.1"/>
    <property type="match status" value="1"/>
</dbReference>
<feature type="compositionally biased region" description="Basic and acidic residues" evidence="7">
    <location>
        <begin position="227"/>
        <end position="246"/>
    </location>
</feature>
<keyword evidence="3 6" id="KW-0808">Transferase</keyword>
<dbReference type="InterPro" id="IPR023213">
    <property type="entry name" value="CAT-like_dom_sf"/>
</dbReference>
<evidence type="ECO:0000256" key="5">
    <source>
        <dbReference type="ARBA" id="ARBA00023315"/>
    </source>
</evidence>
<feature type="compositionally biased region" description="Acidic residues" evidence="7">
    <location>
        <begin position="78"/>
        <end position="96"/>
    </location>
</feature>
<dbReference type="PROSITE" id="PS00189">
    <property type="entry name" value="LIPOYL"/>
    <property type="match status" value="3"/>
</dbReference>
<feature type="domain" description="Lipoyl-binding" evidence="8">
    <location>
        <begin position="262"/>
        <end position="337"/>
    </location>
</feature>
<evidence type="ECO:0000256" key="1">
    <source>
        <dbReference type="ARBA" id="ARBA00001938"/>
    </source>
</evidence>
<keyword evidence="11" id="KW-1185">Reference proteome</keyword>
<reference evidence="10 11" key="1">
    <citation type="submission" date="2020-10" db="EMBL/GenBank/DDBJ databases">
        <title>Complete genome sequence of Corynebacterium massiliense DSM 45435, type strain of Corynebacterium massiliense.</title>
        <authorList>
            <person name="Busche T."/>
            <person name="Kalinowski J."/>
            <person name="Ruckert C."/>
        </authorList>
    </citation>
    <scope>NUCLEOTIDE SEQUENCE [LARGE SCALE GENOMIC DNA]</scope>
    <source>
        <strain evidence="10 11">DSM 45435</strain>
    </source>
</reference>
<dbReference type="InterPro" id="IPR011053">
    <property type="entry name" value="Single_hybrid_motif"/>
</dbReference>
<dbReference type="Pfam" id="PF02817">
    <property type="entry name" value="E3_binding"/>
    <property type="match status" value="1"/>
</dbReference>
<feature type="domain" description="Peripheral subunit-binding (PSBD)" evidence="9">
    <location>
        <begin position="412"/>
        <end position="449"/>
    </location>
</feature>
<organism evidence="10 11">
    <name type="scientific">Corynebacterium massiliense DSM 45435</name>
    <dbReference type="NCBI Taxonomy" id="1121364"/>
    <lineage>
        <taxon>Bacteria</taxon>
        <taxon>Bacillati</taxon>
        <taxon>Actinomycetota</taxon>
        <taxon>Actinomycetes</taxon>
        <taxon>Mycobacteriales</taxon>
        <taxon>Corynebacteriaceae</taxon>
        <taxon>Corynebacterium</taxon>
    </lineage>
</organism>
<dbReference type="Gene3D" id="4.10.320.10">
    <property type="entry name" value="E3-binding domain"/>
    <property type="match status" value="1"/>
</dbReference>
<dbReference type="Pfam" id="PF00364">
    <property type="entry name" value="Biotin_lipoyl"/>
    <property type="match status" value="3"/>
</dbReference>
<dbReference type="SUPFAM" id="SSF47005">
    <property type="entry name" value="Peripheral subunit-binding domain of 2-oxo acid dehydrogenase complex"/>
    <property type="match status" value="1"/>
</dbReference>
<dbReference type="PROSITE" id="PS50968">
    <property type="entry name" value="BIOTINYL_LIPOYL"/>
    <property type="match status" value="3"/>
</dbReference>
<dbReference type="InterPro" id="IPR036625">
    <property type="entry name" value="E3-bd_dom_sf"/>
</dbReference>
<feature type="compositionally biased region" description="Acidic residues" evidence="7">
    <location>
        <begin position="205"/>
        <end position="226"/>
    </location>
</feature>
<dbReference type="InterPro" id="IPR000089">
    <property type="entry name" value="Biotin_lipoyl"/>
</dbReference>
<feature type="domain" description="Lipoyl-binding" evidence="8">
    <location>
        <begin position="126"/>
        <end position="201"/>
    </location>
</feature>
<dbReference type="RefSeq" id="WP_022862354.1">
    <property type="nucleotide sequence ID" value="NZ_ATVG01000001.1"/>
</dbReference>
<feature type="region of interest" description="Disordered" evidence="7">
    <location>
        <begin position="451"/>
        <end position="477"/>
    </location>
</feature>
<dbReference type="InterPro" id="IPR050743">
    <property type="entry name" value="2-oxoacid_DH_E2_comp"/>
</dbReference>
<dbReference type="InterPro" id="IPR003016">
    <property type="entry name" value="2-oxoA_DH_lipoyl-BS"/>
</dbReference>
<evidence type="ECO:0000313" key="10">
    <source>
        <dbReference type="EMBL" id="WCZ32883.1"/>
    </source>
</evidence>
<dbReference type="EMBL" id="CP063189">
    <property type="protein sequence ID" value="WCZ32883.1"/>
    <property type="molecule type" value="Genomic_DNA"/>
</dbReference>
<evidence type="ECO:0000313" key="11">
    <source>
        <dbReference type="Proteomes" id="UP001220064"/>
    </source>
</evidence>
<evidence type="ECO:0000256" key="4">
    <source>
        <dbReference type="ARBA" id="ARBA00022823"/>
    </source>
</evidence>
<dbReference type="NCBIfam" id="TIGR02927">
    <property type="entry name" value="SucB_Actino"/>
    <property type="match status" value="1"/>
</dbReference>
<dbReference type="PROSITE" id="PS51826">
    <property type="entry name" value="PSBD"/>
    <property type="match status" value="1"/>
</dbReference>
<comment type="cofactor">
    <cofactor evidence="1 6">
        <name>(R)-lipoate</name>
        <dbReference type="ChEBI" id="CHEBI:83088"/>
    </cofactor>
</comment>
<name>A0ABY7U9E4_9CORY</name>
<dbReference type="SUPFAM" id="SSF51230">
    <property type="entry name" value="Single hybrid motif"/>
    <property type="match status" value="3"/>
</dbReference>
<keyword evidence="4 6" id="KW-0450">Lipoyl</keyword>
<evidence type="ECO:0000256" key="6">
    <source>
        <dbReference type="RuleBase" id="RU003423"/>
    </source>
</evidence>
<dbReference type="InterPro" id="IPR001078">
    <property type="entry name" value="2-oxoacid_DH_actylTfrase"/>
</dbReference>
<feature type="compositionally biased region" description="Basic and acidic residues" evidence="7">
    <location>
        <begin position="97"/>
        <end position="115"/>
    </location>
</feature>
<feature type="compositionally biased region" description="Basic and acidic residues" evidence="7">
    <location>
        <begin position="343"/>
        <end position="400"/>
    </location>
</feature>
<dbReference type="PANTHER" id="PTHR43178:SF5">
    <property type="entry name" value="LIPOAMIDE ACYLTRANSFERASE COMPONENT OF BRANCHED-CHAIN ALPHA-KETO ACID DEHYDROGENASE COMPLEX, MITOCHONDRIAL"/>
    <property type="match status" value="1"/>
</dbReference>
<keyword evidence="10" id="KW-0670">Pyruvate</keyword>